<dbReference type="PROSITE" id="PS00523">
    <property type="entry name" value="SULFATASE_1"/>
    <property type="match status" value="1"/>
</dbReference>
<evidence type="ECO:0000259" key="3">
    <source>
        <dbReference type="Pfam" id="PF00884"/>
    </source>
</evidence>
<dbReference type="RefSeq" id="WP_165441662.1">
    <property type="nucleotide sequence ID" value="NZ_SJPG01000001.1"/>
</dbReference>
<dbReference type="Pfam" id="PF00884">
    <property type="entry name" value="Sulfatase"/>
    <property type="match status" value="1"/>
</dbReference>
<dbReference type="InterPro" id="IPR017850">
    <property type="entry name" value="Alkaline_phosphatase_core_sf"/>
</dbReference>
<dbReference type="InterPro" id="IPR052701">
    <property type="entry name" value="GAG_Ulvan_Degrading_Sulfatases"/>
</dbReference>
<evidence type="ECO:0000256" key="1">
    <source>
        <dbReference type="ARBA" id="ARBA00008779"/>
    </source>
</evidence>
<dbReference type="Gene3D" id="3.40.720.10">
    <property type="entry name" value="Alkaline Phosphatase, subunit A"/>
    <property type="match status" value="1"/>
</dbReference>
<dbReference type="GO" id="GO:0047753">
    <property type="term" value="F:choline-sulfatase activity"/>
    <property type="evidence" value="ECO:0007669"/>
    <property type="project" value="UniProtKB-EC"/>
</dbReference>
<dbReference type="EC" id="3.1.6.6" evidence="4"/>
<keyword evidence="5" id="KW-1185">Reference proteome</keyword>
<dbReference type="AlphaFoldDB" id="A0A5C5XCP2"/>
<dbReference type="PANTHER" id="PTHR43751">
    <property type="entry name" value="SULFATASE"/>
    <property type="match status" value="1"/>
</dbReference>
<dbReference type="InterPro" id="IPR024607">
    <property type="entry name" value="Sulfatase_CS"/>
</dbReference>
<reference evidence="4 5" key="1">
    <citation type="submission" date="2019-02" db="EMBL/GenBank/DDBJ databases">
        <title>Deep-cultivation of Planctomycetes and their phenomic and genomic characterization uncovers novel biology.</title>
        <authorList>
            <person name="Wiegand S."/>
            <person name="Jogler M."/>
            <person name="Boedeker C."/>
            <person name="Pinto D."/>
            <person name="Vollmers J."/>
            <person name="Rivas-Marin E."/>
            <person name="Kohn T."/>
            <person name="Peeters S.H."/>
            <person name="Heuer A."/>
            <person name="Rast P."/>
            <person name="Oberbeckmann S."/>
            <person name="Bunk B."/>
            <person name="Jeske O."/>
            <person name="Meyerdierks A."/>
            <person name="Storesund J.E."/>
            <person name="Kallscheuer N."/>
            <person name="Luecker S."/>
            <person name="Lage O.M."/>
            <person name="Pohl T."/>
            <person name="Merkel B.J."/>
            <person name="Hornburger P."/>
            <person name="Mueller R.-W."/>
            <person name="Bruemmer F."/>
            <person name="Labrenz M."/>
            <person name="Spormann A.M."/>
            <person name="Op Den Camp H."/>
            <person name="Overmann J."/>
            <person name="Amann R."/>
            <person name="Jetten M.S.M."/>
            <person name="Mascher T."/>
            <person name="Medema M.H."/>
            <person name="Devos D.P."/>
            <person name="Kaster A.-K."/>
            <person name="Ovreas L."/>
            <person name="Rohde M."/>
            <person name="Galperin M.Y."/>
            <person name="Jogler C."/>
        </authorList>
    </citation>
    <scope>NUCLEOTIDE SEQUENCE [LARGE SCALE GENOMIC DNA]</scope>
    <source>
        <strain evidence="4 5">Pan54</strain>
    </source>
</reference>
<dbReference type="InterPro" id="IPR000917">
    <property type="entry name" value="Sulfatase_N"/>
</dbReference>
<evidence type="ECO:0000313" key="5">
    <source>
        <dbReference type="Proteomes" id="UP000316095"/>
    </source>
</evidence>
<protein>
    <submittedName>
        <fullName evidence="4">Choline-sulfatase</fullName>
        <ecNumber evidence="4">3.1.6.6</ecNumber>
    </submittedName>
</protein>
<dbReference type="Proteomes" id="UP000316095">
    <property type="component" value="Unassembled WGS sequence"/>
</dbReference>
<feature type="domain" description="Sulfatase N-terminal" evidence="3">
    <location>
        <begin position="42"/>
        <end position="311"/>
    </location>
</feature>
<organism evidence="4 5">
    <name type="scientific">Rubinisphaera italica</name>
    <dbReference type="NCBI Taxonomy" id="2527969"/>
    <lineage>
        <taxon>Bacteria</taxon>
        <taxon>Pseudomonadati</taxon>
        <taxon>Planctomycetota</taxon>
        <taxon>Planctomycetia</taxon>
        <taxon>Planctomycetales</taxon>
        <taxon>Planctomycetaceae</taxon>
        <taxon>Rubinisphaera</taxon>
    </lineage>
</organism>
<keyword evidence="2 4" id="KW-0378">Hydrolase</keyword>
<comment type="caution">
    <text evidence="4">The sequence shown here is derived from an EMBL/GenBank/DDBJ whole genome shotgun (WGS) entry which is preliminary data.</text>
</comment>
<evidence type="ECO:0000256" key="2">
    <source>
        <dbReference type="ARBA" id="ARBA00022801"/>
    </source>
</evidence>
<sequence>MSINLEHRLIRSCCASGRDLSLLTLIFSAAFLFAQEAVAGKPNILLCLADDQSFPHASAYGEPVIKTPVFDRVAREGVLFTQAYCAAPSCTPSRSAILTGQDIWRLGQGGQLFGTLPAEHPVYTDLLAATDYFVGYSDKGWAPGSVQAGGRSSNPAGRFFKTFQDFFSKTPKDKPWCFWFGSRDPHRGYRKGSGIQSGMAPSKVNVPDVFLDTPEVRSDICDYFLEIQRFDQQIGEMLKLIDRAGQLDNTLIVITSDNGMPFPRAKANLYDLGSRIPLAIRWPKSVPRGRTVDDFVNLTDLAPTFLEAAGMTPPEEMTGRSLLKLLTSTKSGKVEADRNAVYTGRERHAWCRIDGKGYPARMIRTEKFLYIRNYAPNRWPAGTYRIRTNEGHYGDIDASPTKDIMIELRDGNPRLFDLAFGKRARQELYDCRKDPYQQRNLDSDPAYAATLKDLSARLTKHLEETGDPRETSGESPWDAWEYHGRKNWPIIPE</sequence>
<accession>A0A5C5XCP2</accession>
<dbReference type="SUPFAM" id="SSF53649">
    <property type="entry name" value="Alkaline phosphatase-like"/>
    <property type="match status" value="1"/>
</dbReference>
<dbReference type="CDD" id="cd16027">
    <property type="entry name" value="SGSH"/>
    <property type="match status" value="1"/>
</dbReference>
<evidence type="ECO:0000313" key="4">
    <source>
        <dbReference type="EMBL" id="TWT60927.1"/>
    </source>
</evidence>
<gene>
    <name evidence="4" type="primary">betC_2</name>
    <name evidence="4" type="ORF">Pan54_16590</name>
</gene>
<proteinExistence type="inferred from homology"/>
<dbReference type="PANTHER" id="PTHR43751:SF1">
    <property type="entry name" value="SULFATASE ATSG-RELATED"/>
    <property type="match status" value="1"/>
</dbReference>
<dbReference type="EMBL" id="SJPG01000001">
    <property type="protein sequence ID" value="TWT60927.1"/>
    <property type="molecule type" value="Genomic_DNA"/>
</dbReference>
<comment type="similarity">
    <text evidence="1">Belongs to the sulfatase family.</text>
</comment>
<name>A0A5C5XCP2_9PLAN</name>